<evidence type="ECO:0000256" key="5">
    <source>
        <dbReference type="ARBA" id="ARBA00022989"/>
    </source>
</evidence>
<feature type="region of interest" description="Disordered" evidence="10">
    <location>
        <begin position="121"/>
        <end position="152"/>
    </location>
</feature>
<dbReference type="GeneID" id="31358380"/>
<dbReference type="FunCoup" id="D3B391">
    <property type="interactions" value="2"/>
</dbReference>
<comment type="similarity">
    <text evidence="2">Belongs to the G-protein coupled receptor Fz/Smo family.</text>
</comment>
<dbReference type="RefSeq" id="XP_020435906.1">
    <property type="nucleotide sequence ID" value="XM_020573834.1"/>
</dbReference>
<feature type="domain" description="G-protein coupled receptors family 2 profile 2" evidence="13">
    <location>
        <begin position="826"/>
        <end position="1077"/>
    </location>
</feature>
<feature type="transmembrane region" description="Helical" evidence="11">
    <location>
        <begin position="1103"/>
        <end position="1121"/>
    </location>
</feature>
<evidence type="ECO:0000256" key="6">
    <source>
        <dbReference type="ARBA" id="ARBA00023136"/>
    </source>
</evidence>
<dbReference type="InParanoid" id="D3B391"/>
<feature type="compositionally biased region" description="Polar residues" evidence="10">
    <location>
        <begin position="250"/>
        <end position="271"/>
    </location>
</feature>
<evidence type="ECO:0000259" key="13">
    <source>
        <dbReference type="PROSITE" id="PS50261"/>
    </source>
</evidence>
<evidence type="ECO:0000313" key="15">
    <source>
        <dbReference type="Proteomes" id="UP000001396"/>
    </source>
</evidence>
<keyword evidence="9" id="KW-0863">Zinc-finger</keyword>
<dbReference type="EMBL" id="ADBJ01000010">
    <property type="protein sequence ID" value="EFA83789.1"/>
    <property type="molecule type" value="Genomic_DNA"/>
</dbReference>
<keyword evidence="7" id="KW-0675">Receptor</keyword>
<evidence type="ECO:0000256" key="10">
    <source>
        <dbReference type="SAM" id="MobiDB-lite"/>
    </source>
</evidence>
<evidence type="ECO:0000256" key="4">
    <source>
        <dbReference type="ARBA" id="ARBA00022729"/>
    </source>
</evidence>
<dbReference type="GO" id="GO:0005096">
    <property type="term" value="F:GTPase activator activity"/>
    <property type="evidence" value="ECO:0007669"/>
    <property type="project" value="InterPro"/>
</dbReference>
<keyword evidence="5 11" id="KW-1133">Transmembrane helix</keyword>
<feature type="transmembrane region" description="Helical" evidence="11">
    <location>
        <begin position="907"/>
        <end position="933"/>
    </location>
</feature>
<dbReference type="PROSITE" id="PS50261">
    <property type="entry name" value="G_PROTEIN_RECEP_F2_4"/>
    <property type="match status" value="1"/>
</dbReference>
<feature type="domain" description="Arf-GAP" evidence="12">
    <location>
        <begin position="9"/>
        <end position="120"/>
    </location>
</feature>
<evidence type="ECO:0000313" key="14">
    <source>
        <dbReference type="EMBL" id="EFA83789.1"/>
    </source>
</evidence>
<feature type="compositionally biased region" description="Low complexity" evidence="10">
    <location>
        <begin position="272"/>
        <end position="294"/>
    </location>
</feature>
<feature type="transmembrane region" description="Helical" evidence="11">
    <location>
        <begin position="836"/>
        <end position="854"/>
    </location>
</feature>
<dbReference type="STRING" id="670386.D3B391"/>
<feature type="region of interest" description="Disordered" evidence="10">
    <location>
        <begin position="465"/>
        <end position="557"/>
    </location>
</feature>
<dbReference type="GO" id="GO:0008270">
    <property type="term" value="F:zinc ion binding"/>
    <property type="evidence" value="ECO:0007669"/>
    <property type="project" value="UniProtKB-KW"/>
</dbReference>
<evidence type="ECO:0000256" key="8">
    <source>
        <dbReference type="ARBA" id="ARBA00023180"/>
    </source>
</evidence>
<evidence type="ECO:0000256" key="3">
    <source>
        <dbReference type="ARBA" id="ARBA00022692"/>
    </source>
</evidence>
<dbReference type="Proteomes" id="UP000001396">
    <property type="component" value="Unassembled WGS sequence"/>
</dbReference>
<comment type="caution">
    <text evidence="14">The sequence shown here is derived from an EMBL/GenBank/DDBJ whole genome shotgun (WGS) entry which is preliminary data.</text>
</comment>
<dbReference type="InterPro" id="IPR017981">
    <property type="entry name" value="GPCR_2-like_7TM"/>
</dbReference>
<feature type="compositionally biased region" description="Polar residues" evidence="10">
    <location>
        <begin position="1166"/>
        <end position="1181"/>
    </location>
</feature>
<feature type="compositionally biased region" description="Polar residues" evidence="10">
    <location>
        <begin position="414"/>
        <end position="431"/>
    </location>
</feature>
<feature type="transmembrane region" description="Helical" evidence="11">
    <location>
        <begin position="1035"/>
        <end position="1055"/>
    </location>
</feature>
<feature type="compositionally biased region" description="Polar residues" evidence="10">
    <location>
        <begin position="491"/>
        <end position="523"/>
    </location>
</feature>
<feature type="compositionally biased region" description="Low complexity" evidence="10">
    <location>
        <begin position="307"/>
        <end position="405"/>
    </location>
</feature>
<dbReference type="Gene3D" id="1.10.220.150">
    <property type="entry name" value="Arf GTPase activating protein"/>
    <property type="match status" value="1"/>
</dbReference>
<dbReference type="SMART" id="SM00105">
    <property type="entry name" value="ArfGap"/>
    <property type="match status" value="1"/>
</dbReference>
<feature type="compositionally biased region" description="Polar residues" evidence="10">
    <location>
        <begin position="465"/>
        <end position="482"/>
    </location>
</feature>
<dbReference type="InterPro" id="IPR037278">
    <property type="entry name" value="ARFGAP/RecO"/>
</dbReference>
<evidence type="ECO:0000256" key="7">
    <source>
        <dbReference type="ARBA" id="ARBA00023170"/>
    </source>
</evidence>
<keyword evidence="9" id="KW-0862">Zinc</keyword>
<dbReference type="SUPFAM" id="SSF57863">
    <property type="entry name" value="ArfGap/RecO-like zinc finger"/>
    <property type="match status" value="1"/>
</dbReference>
<dbReference type="PANTHER" id="PTHR31787">
    <property type="entry name" value="G-PROTEIN-COUPLED RECEPTOR GPCR FAMILY PROTEIN"/>
    <property type="match status" value="1"/>
</dbReference>
<dbReference type="GO" id="GO:0004888">
    <property type="term" value="F:transmembrane signaling receptor activity"/>
    <property type="evidence" value="ECO:0007669"/>
    <property type="project" value="InterPro"/>
</dbReference>
<keyword evidence="6 11" id="KW-0472">Membrane</keyword>
<evidence type="ECO:0000256" key="9">
    <source>
        <dbReference type="PROSITE-ProRule" id="PRU00288"/>
    </source>
</evidence>
<keyword evidence="4" id="KW-0732">Signal</keyword>
<keyword evidence="8" id="KW-0325">Glycoprotein</keyword>
<evidence type="ECO:0000256" key="11">
    <source>
        <dbReference type="SAM" id="Phobius"/>
    </source>
</evidence>
<feature type="region of interest" description="Disordered" evidence="10">
    <location>
        <begin position="250"/>
        <end position="448"/>
    </location>
</feature>
<feature type="compositionally biased region" description="Low complexity" evidence="10">
    <location>
        <begin position="1153"/>
        <end position="1165"/>
    </location>
</feature>
<dbReference type="GO" id="GO:0007166">
    <property type="term" value="P:cell surface receptor signaling pathway"/>
    <property type="evidence" value="ECO:0007669"/>
    <property type="project" value="InterPro"/>
</dbReference>
<dbReference type="InterPro" id="IPR038508">
    <property type="entry name" value="ArfGAP_dom_sf"/>
</dbReference>
<dbReference type="InterPro" id="IPR050949">
    <property type="entry name" value="GPCR_Fz/Smo-like"/>
</dbReference>
<feature type="transmembrane region" description="Helical" evidence="11">
    <location>
        <begin position="866"/>
        <end position="887"/>
    </location>
</feature>
<organism evidence="14 15">
    <name type="scientific">Heterostelium pallidum (strain ATCC 26659 / Pp 5 / PN500)</name>
    <name type="common">Cellular slime mold</name>
    <name type="synonym">Polysphondylium pallidum</name>
    <dbReference type="NCBI Taxonomy" id="670386"/>
    <lineage>
        <taxon>Eukaryota</taxon>
        <taxon>Amoebozoa</taxon>
        <taxon>Evosea</taxon>
        <taxon>Eumycetozoa</taxon>
        <taxon>Dictyostelia</taxon>
        <taxon>Acytosteliales</taxon>
        <taxon>Acytosteliaceae</taxon>
        <taxon>Heterostelium</taxon>
    </lineage>
</organism>
<evidence type="ECO:0000256" key="2">
    <source>
        <dbReference type="ARBA" id="ARBA00008077"/>
    </source>
</evidence>
<keyword evidence="3 11" id="KW-0812">Transmembrane</keyword>
<feature type="compositionally biased region" description="Polar residues" evidence="10">
    <location>
        <begin position="218"/>
        <end position="238"/>
    </location>
</feature>
<feature type="compositionally biased region" description="Low complexity" evidence="10">
    <location>
        <begin position="541"/>
        <end position="557"/>
    </location>
</feature>
<name>D3B391_HETP5</name>
<accession>D3B391</accession>
<protein>
    <submittedName>
        <fullName evidence="14">Arf GTPase activating protein</fullName>
    </submittedName>
</protein>
<evidence type="ECO:0000256" key="1">
    <source>
        <dbReference type="ARBA" id="ARBA00004141"/>
    </source>
</evidence>
<dbReference type="PROSITE" id="PS50115">
    <property type="entry name" value="ARFGAP"/>
    <property type="match status" value="1"/>
</dbReference>
<dbReference type="PANTHER" id="PTHR31787:SF13">
    <property type="entry name" value="FRIZZLED AND SMOOTHENED-LIKE PROTEIN J"/>
    <property type="match status" value="1"/>
</dbReference>
<feature type="compositionally biased region" description="Low complexity" evidence="10">
    <location>
        <begin position="167"/>
        <end position="217"/>
    </location>
</feature>
<keyword evidence="9" id="KW-0479">Metal-binding</keyword>
<dbReference type="GO" id="GO:0016020">
    <property type="term" value="C:membrane"/>
    <property type="evidence" value="ECO:0007669"/>
    <property type="project" value="UniProtKB-SubCell"/>
</dbReference>
<feature type="transmembrane region" description="Helical" evidence="11">
    <location>
        <begin position="945"/>
        <end position="966"/>
    </location>
</feature>
<dbReference type="PRINTS" id="PR00405">
    <property type="entry name" value="REVINTRACTNG"/>
</dbReference>
<gene>
    <name evidence="14" type="ORF">PPL_02857</name>
</gene>
<dbReference type="Pfam" id="PF01412">
    <property type="entry name" value="ArfGap"/>
    <property type="match status" value="1"/>
</dbReference>
<reference evidence="14 15" key="1">
    <citation type="journal article" date="2011" name="Genome Res.">
        <title>Phylogeny-wide analysis of social amoeba genomes highlights ancient origins for complex intercellular communication.</title>
        <authorList>
            <person name="Heidel A.J."/>
            <person name="Lawal H.M."/>
            <person name="Felder M."/>
            <person name="Schilde C."/>
            <person name="Helps N.R."/>
            <person name="Tunggal B."/>
            <person name="Rivero F."/>
            <person name="John U."/>
            <person name="Schleicher M."/>
            <person name="Eichinger L."/>
            <person name="Platzer M."/>
            <person name="Noegel A.A."/>
            <person name="Schaap P."/>
            <person name="Gloeckner G."/>
        </authorList>
    </citation>
    <scope>NUCLEOTIDE SEQUENCE [LARGE SCALE GENOMIC DNA]</scope>
    <source>
        <strain evidence="15">ATCC 26659 / Pp 5 / PN500</strain>
    </source>
</reference>
<proteinExistence type="inferred from homology"/>
<evidence type="ECO:0000259" key="12">
    <source>
        <dbReference type="PROSITE" id="PS50115"/>
    </source>
</evidence>
<comment type="subcellular location">
    <subcellularLocation>
        <location evidence="1">Membrane</location>
        <topology evidence="1">Multi-pass membrane protein</topology>
    </subcellularLocation>
</comment>
<dbReference type="Gene3D" id="1.20.1070.10">
    <property type="entry name" value="Rhodopsin 7-helix transmembrane proteins"/>
    <property type="match status" value="1"/>
</dbReference>
<feature type="region of interest" description="Disordered" evidence="10">
    <location>
        <begin position="167"/>
        <end position="238"/>
    </location>
</feature>
<dbReference type="CDD" id="cd08838">
    <property type="entry name" value="ArfGap_AGFG"/>
    <property type="match status" value="1"/>
</dbReference>
<dbReference type="AlphaFoldDB" id="D3B391"/>
<sequence>MSRPADKNEKVIRDLLKLPENMKCMDCPIKGPVYACLDLATFVCQSCSGIHSNMGRRVKSVSMGSFKPEEIQKLQNGGNKAARAYWLARWRPDDYPEPEEGDSQRIRKFIELKYNNKQWVDNNSGGGGGGGISQPKIEPLSNILGPDIPPIRVAHDRNSQQFQQQDLFNNNNNNNQNINSNNNNNQQQQQYQQQQQQQPQSIQHTQVYNNNQNNQNNSVTSPNLWTDKPGSSNGQKSSATSLLDLNDIFSSPATTPQVQSYNNPSNQWATTNSNPMMGMGSNNMNSNNSSNNNINGGGGGGLWDNNQWPTQAKPAAQQPPAFNHQNSFNQFPQQQQQQQQQYNQQPQQQFNQFQQPFNQSPPFTSQNSFNQFPQQQQQQQYNQQQQFNQFQQPQQFNQQPNQMQPSMGLDYWNPNANNNAAFSQPIQPQGAQSQNQNNPFSPQPEKKDYSAFANLSPFANVNSNSSTPNAFANQSPTGSFKANNNSNISSQGGNKVNPFESTFNVNPSMPLSSHGNKTSSNPFANGGAALPATTSSGTLLGNNQNNPFNNQNDFFGNNNNMPATINSQGAGGVPPRASCARGLEESGIIFCGVCLFNIVFAQDQYPVDQKARCEPYVGDPPSKKLCDGKIVNPKSIYVAGDQTQEDLQKSVEFLFGFLSTSGSDECKQSVNTTVGICAMYLRECEYVTLSTNQKIAVPVRPCKHSCTEMFNFCQITPNPLLNCDLQENPPVGKIFVEQYSSYNLSSVDKSASSNFTVQCEDVSQAVAFLNLTNSNQTENFSNCLAPLVPYNTSDRAFAEANGVQYTSNVSICAVTCPAPIFTRETWKRIYAMNDTLTYLSFASSIFLVITYGFLNPKKSRYDRINLCFIAAVCMICVSGLIVSFNGTEKTLCPTSYRFSVFTDAPCTASAFILHIFAIYAVLYWAIMAFEIWWGIKKVGGFRKDLFWYYAAGTSVIAWIFPLIAIGKKQYHSGLANVFCWIDSGKYQVALFWVPLGVILLVGATFMFLLMHEIYKIVSASSGSKGKNAKIEILKVEAKPIIGVILYFSLFLYLFIYTRYVQDNYKRFIAGIPEWFNCVVQAQGGKGDPYSCIVKGPNPAGVGYFIFCVRVFALVCFLLNGISSRSLKIWRESFVFNNRLVKQLRSFTSKMTSSTVSQSTNNSNTTFPSAPSQYDSRNSLDTPYSIELREEES</sequence>
<feature type="region of interest" description="Disordered" evidence="10">
    <location>
        <begin position="1153"/>
        <end position="1192"/>
    </location>
</feature>
<feature type="transmembrane region" description="Helical" evidence="11">
    <location>
        <begin position="986"/>
        <end position="1014"/>
    </location>
</feature>
<keyword evidence="15" id="KW-1185">Reference proteome</keyword>
<dbReference type="InterPro" id="IPR001164">
    <property type="entry name" value="ArfGAP_dom"/>
</dbReference>